<keyword evidence="9 12" id="KW-1133">Transmembrane helix</keyword>
<organism evidence="14 15">
    <name type="scientific">Lentilactobacillus diolivorans DSM 14421</name>
    <dbReference type="NCBI Taxonomy" id="1423739"/>
    <lineage>
        <taxon>Bacteria</taxon>
        <taxon>Bacillati</taxon>
        <taxon>Bacillota</taxon>
        <taxon>Bacilli</taxon>
        <taxon>Lactobacillales</taxon>
        <taxon>Lactobacillaceae</taxon>
        <taxon>Lentilactobacillus</taxon>
    </lineage>
</organism>
<comment type="similarity">
    <text evidence="11">Belongs to the ABC transporter superfamily. Macrolide exporter (TC 3.A.1.122) family.</text>
</comment>
<dbReference type="InterPro" id="IPR003593">
    <property type="entry name" value="AAA+_ATPase"/>
</dbReference>
<sequence>MKTRVEGRLPVLEKIVDSQAGPGHLRYTTVYGLISFETEVYMSYLELHDIKKSYYLGSEEFPVLTGINLSFEQGEFVSILGESGGGKTTLMNIIGGLDSNYTGDVVLNGKSLRHDTSKQLDSYRRQTIGFIFQNFNLISHLTVFQNVMVSLEMTKLSRKKQEDRARELLEQVGLTDHMKKFPNQLSGGQKQRVAIARALASDPEIIIADEPTGALDSKNTQEILGLLDQIASNGKLVITVTHSQTVADSGTRIVRLADGKISEDTKVKDAYAASNANELPTHTLRFGATLKMALENMRYNLKRNLLIVFGAAIGIFSVIVMLGLGNGVQGYINHEIYSQVNPNAVQVAKNVGDSTTSLKKMTMSTKDKNRLKDIKNVKSVNDGYFVQGGTQLRRGKKTASVSFMQTHNATMLKKSISKGQAPKNNEILLTKEIAQKLNKKNPNSLIGKKLTFYQNTLNKQKRPVVLSKTLTISGIAKANTGSTSITYDTMKSIFKSKKINIDPNFVTIEIAGGVNNVKPVENQIKTYKGAKNKATYQITGVGGFVNTLNTYITLAVNVLATIAGISLLVSAIMIIVVLYISVSERTKEIGILRALGASKGSIRYLFFSEAFFIGLFSSILAILLAMVLAGVANHIANGAINYMIMQITPGNILFGFLVSVIISLLAALAPAGKAARLDTIESLSYE</sequence>
<dbReference type="CDD" id="cd03255">
    <property type="entry name" value="ABC_MJ0796_LolCDE_FtsE"/>
    <property type="match status" value="1"/>
</dbReference>
<dbReference type="PROSITE" id="PS50893">
    <property type="entry name" value="ABC_TRANSPORTER_2"/>
    <property type="match status" value="1"/>
</dbReference>
<dbReference type="InterPro" id="IPR017871">
    <property type="entry name" value="ABC_transporter-like_CS"/>
</dbReference>
<keyword evidence="6" id="KW-0547">Nucleotide-binding</keyword>
<dbReference type="PROSITE" id="PS00211">
    <property type="entry name" value="ABC_TRANSPORTER_1"/>
    <property type="match status" value="1"/>
</dbReference>
<dbReference type="GO" id="GO:0098796">
    <property type="term" value="C:membrane protein complex"/>
    <property type="evidence" value="ECO:0007669"/>
    <property type="project" value="UniProtKB-ARBA"/>
</dbReference>
<comment type="caution">
    <text evidence="14">The sequence shown here is derived from an EMBL/GenBank/DDBJ whole genome shotgun (WGS) entry which is preliminary data.</text>
</comment>
<dbReference type="InterPro" id="IPR025857">
    <property type="entry name" value="MacB_PCD"/>
</dbReference>
<dbReference type="Proteomes" id="UP000052013">
    <property type="component" value="Unassembled WGS sequence"/>
</dbReference>
<keyword evidence="5 12" id="KW-0812">Transmembrane</keyword>
<reference evidence="14 15" key="1">
    <citation type="journal article" date="2015" name="Genome Announc.">
        <title>Expanding the biotechnology potential of lactobacilli through comparative genomics of 213 strains and associated genera.</title>
        <authorList>
            <person name="Sun Z."/>
            <person name="Harris H.M."/>
            <person name="McCann A."/>
            <person name="Guo C."/>
            <person name="Argimon S."/>
            <person name="Zhang W."/>
            <person name="Yang X."/>
            <person name="Jeffery I.B."/>
            <person name="Cooney J.C."/>
            <person name="Kagawa T.F."/>
            <person name="Liu W."/>
            <person name="Song Y."/>
            <person name="Salvetti E."/>
            <person name="Wrobel A."/>
            <person name="Rasinkangas P."/>
            <person name="Parkhill J."/>
            <person name="Rea M.C."/>
            <person name="O'Sullivan O."/>
            <person name="Ritari J."/>
            <person name="Douillard F.P."/>
            <person name="Paul Ross R."/>
            <person name="Yang R."/>
            <person name="Briner A.E."/>
            <person name="Felis G.E."/>
            <person name="de Vos W.M."/>
            <person name="Barrangou R."/>
            <person name="Klaenhammer T.R."/>
            <person name="Caufield P.W."/>
            <person name="Cui Y."/>
            <person name="Zhang H."/>
            <person name="O'Toole P.W."/>
        </authorList>
    </citation>
    <scope>NUCLEOTIDE SEQUENCE [LARGE SCALE GENOMIC DNA]</scope>
    <source>
        <strain evidence="14 15">DSM 14421</strain>
    </source>
</reference>
<name>A0A0R1SGA0_9LACO</name>
<keyword evidence="3" id="KW-1003">Cell membrane</keyword>
<evidence type="ECO:0000256" key="8">
    <source>
        <dbReference type="ARBA" id="ARBA00022970"/>
    </source>
</evidence>
<dbReference type="Pfam" id="PF12704">
    <property type="entry name" value="MacB_PCD"/>
    <property type="match status" value="1"/>
</dbReference>
<gene>
    <name evidence="14" type="ORF">FC85_GL002382</name>
</gene>
<feature type="transmembrane region" description="Helical" evidence="12">
    <location>
        <begin position="554"/>
        <end position="582"/>
    </location>
</feature>
<dbReference type="GO" id="GO:0005524">
    <property type="term" value="F:ATP binding"/>
    <property type="evidence" value="ECO:0007669"/>
    <property type="project" value="UniProtKB-KW"/>
</dbReference>
<comment type="subcellular location">
    <subcellularLocation>
        <location evidence="1">Cell inner membrane</location>
        <topology evidence="1">Multi-pass membrane protein</topology>
    </subcellularLocation>
</comment>
<dbReference type="GO" id="GO:0022857">
    <property type="term" value="F:transmembrane transporter activity"/>
    <property type="evidence" value="ECO:0007669"/>
    <property type="project" value="UniProtKB-ARBA"/>
</dbReference>
<dbReference type="GO" id="GO:0016887">
    <property type="term" value="F:ATP hydrolysis activity"/>
    <property type="evidence" value="ECO:0007669"/>
    <property type="project" value="InterPro"/>
</dbReference>
<evidence type="ECO:0000256" key="7">
    <source>
        <dbReference type="ARBA" id="ARBA00022840"/>
    </source>
</evidence>
<evidence type="ECO:0000256" key="6">
    <source>
        <dbReference type="ARBA" id="ARBA00022741"/>
    </source>
</evidence>
<dbReference type="InterPro" id="IPR003439">
    <property type="entry name" value="ABC_transporter-like_ATP-bd"/>
</dbReference>
<evidence type="ECO:0000256" key="11">
    <source>
        <dbReference type="ARBA" id="ARBA00038388"/>
    </source>
</evidence>
<evidence type="ECO:0000256" key="12">
    <source>
        <dbReference type="SAM" id="Phobius"/>
    </source>
</evidence>
<evidence type="ECO:0000313" key="14">
    <source>
        <dbReference type="EMBL" id="KRL68566.1"/>
    </source>
</evidence>
<accession>A0A0R1SGA0</accession>
<evidence type="ECO:0000259" key="13">
    <source>
        <dbReference type="PROSITE" id="PS50893"/>
    </source>
</evidence>
<feature type="transmembrane region" description="Helical" evidence="12">
    <location>
        <begin position="603"/>
        <end position="632"/>
    </location>
</feature>
<dbReference type="AlphaFoldDB" id="A0A0R1SGA0"/>
<evidence type="ECO:0000256" key="9">
    <source>
        <dbReference type="ARBA" id="ARBA00022989"/>
    </source>
</evidence>
<keyword evidence="10 12" id="KW-0472">Membrane</keyword>
<feature type="domain" description="ABC transporter" evidence="13">
    <location>
        <begin position="45"/>
        <end position="283"/>
    </location>
</feature>
<dbReference type="SMART" id="SM00382">
    <property type="entry name" value="AAA"/>
    <property type="match status" value="1"/>
</dbReference>
<evidence type="ECO:0000256" key="1">
    <source>
        <dbReference type="ARBA" id="ARBA00004429"/>
    </source>
</evidence>
<dbReference type="PANTHER" id="PTHR42798:SF6">
    <property type="entry name" value="CELL DIVISION ATP-BINDING PROTEIN FTSE"/>
    <property type="match status" value="1"/>
</dbReference>
<keyword evidence="7 14" id="KW-0067">ATP-binding</keyword>
<dbReference type="STRING" id="1423739.FC85_GL002382"/>
<keyword evidence="8" id="KW-0029">Amino-acid transport</keyword>
<proteinExistence type="inferred from homology"/>
<evidence type="ECO:0000256" key="2">
    <source>
        <dbReference type="ARBA" id="ARBA00022448"/>
    </source>
</evidence>
<dbReference type="PANTHER" id="PTHR42798">
    <property type="entry name" value="LIPOPROTEIN-RELEASING SYSTEM ATP-BINDING PROTEIN LOLD"/>
    <property type="match status" value="1"/>
</dbReference>
<dbReference type="EMBL" id="AZEY01000023">
    <property type="protein sequence ID" value="KRL68566.1"/>
    <property type="molecule type" value="Genomic_DNA"/>
</dbReference>
<evidence type="ECO:0000256" key="5">
    <source>
        <dbReference type="ARBA" id="ARBA00022692"/>
    </source>
</evidence>
<dbReference type="Pfam" id="PF02687">
    <property type="entry name" value="FtsX"/>
    <property type="match status" value="1"/>
</dbReference>
<evidence type="ECO:0000256" key="4">
    <source>
        <dbReference type="ARBA" id="ARBA00022519"/>
    </source>
</evidence>
<feature type="transmembrane region" description="Helical" evidence="12">
    <location>
        <begin position="652"/>
        <end position="671"/>
    </location>
</feature>
<dbReference type="Gene3D" id="3.40.50.300">
    <property type="entry name" value="P-loop containing nucleotide triphosphate hydrolases"/>
    <property type="match status" value="1"/>
</dbReference>
<dbReference type="PATRIC" id="fig|1423739.3.peg.2478"/>
<dbReference type="InterPro" id="IPR027417">
    <property type="entry name" value="P-loop_NTPase"/>
</dbReference>
<evidence type="ECO:0000256" key="10">
    <source>
        <dbReference type="ARBA" id="ARBA00023136"/>
    </source>
</evidence>
<evidence type="ECO:0000256" key="3">
    <source>
        <dbReference type="ARBA" id="ARBA00022475"/>
    </source>
</evidence>
<dbReference type="GO" id="GO:0006865">
    <property type="term" value="P:amino acid transport"/>
    <property type="evidence" value="ECO:0007669"/>
    <property type="project" value="UniProtKB-KW"/>
</dbReference>
<dbReference type="InterPro" id="IPR003838">
    <property type="entry name" value="ABC3_permease_C"/>
</dbReference>
<feature type="transmembrane region" description="Helical" evidence="12">
    <location>
        <begin position="305"/>
        <end position="324"/>
    </location>
</feature>
<dbReference type="Pfam" id="PF00005">
    <property type="entry name" value="ABC_tran"/>
    <property type="match status" value="1"/>
</dbReference>
<dbReference type="InterPro" id="IPR017911">
    <property type="entry name" value="MacB-like_ATP-bd"/>
</dbReference>
<keyword evidence="4" id="KW-0997">Cell inner membrane</keyword>
<dbReference type="GO" id="GO:0005886">
    <property type="term" value="C:plasma membrane"/>
    <property type="evidence" value="ECO:0007669"/>
    <property type="project" value="UniProtKB-SubCell"/>
</dbReference>
<dbReference type="FunFam" id="3.40.50.300:FF:000032">
    <property type="entry name" value="Export ABC transporter ATP-binding protein"/>
    <property type="match status" value="1"/>
</dbReference>
<keyword evidence="2" id="KW-0813">Transport</keyword>
<evidence type="ECO:0000313" key="15">
    <source>
        <dbReference type="Proteomes" id="UP000052013"/>
    </source>
</evidence>
<protein>
    <submittedName>
        <fullName evidence="14">ABC transporter, ATP-binding protein</fullName>
    </submittedName>
</protein>
<dbReference type="SUPFAM" id="SSF52540">
    <property type="entry name" value="P-loop containing nucleoside triphosphate hydrolases"/>
    <property type="match status" value="1"/>
</dbReference>